<protein>
    <submittedName>
        <fullName evidence="2">DUF4840 domain-containing protein</fullName>
    </submittedName>
</protein>
<name>A0A2S9D0A2_CHRCI</name>
<evidence type="ECO:0000256" key="1">
    <source>
        <dbReference type="SAM" id="SignalP"/>
    </source>
</evidence>
<sequence>MKKFIHVKLISMLVILLAIPFVLASCSNDDESPKPNPVTISFDDLNGEYTGKVSVSQGTVNGETAVAFSAKKNLITYSEFPMKEIIYSVISDPVKANQALTAIGKIKYDLDYTAVLYQHKKEIELNLLPKELTVQVPIDGVNKKVVITFTTSKKGLFTKQNTQNMNFELLASKITVEGTAVNPFNPIKYNFQMLKK</sequence>
<comment type="caution">
    <text evidence="2">The sequence shown here is derived from an EMBL/GenBank/DDBJ whole genome shotgun (WGS) entry which is preliminary data.</text>
</comment>
<evidence type="ECO:0000313" key="2">
    <source>
        <dbReference type="EMBL" id="PRB86146.1"/>
    </source>
</evidence>
<dbReference type="InterPro" id="IPR032293">
    <property type="entry name" value="DUF4840"/>
</dbReference>
<evidence type="ECO:0000313" key="5">
    <source>
        <dbReference type="Proteomes" id="UP000238534"/>
    </source>
</evidence>
<evidence type="ECO:0000313" key="3">
    <source>
        <dbReference type="EMBL" id="PRB91899.1"/>
    </source>
</evidence>
<reference evidence="4 5" key="1">
    <citation type="submission" date="2017-09" db="EMBL/GenBank/DDBJ databases">
        <title>Genomic, metabolic, and phenotypic characteristics of bacterial isolates from the natural microbiome of the model nematode Caenorhabditis elegans.</title>
        <authorList>
            <person name="Zimmermann J."/>
            <person name="Obeng N."/>
            <person name="Yang W."/>
            <person name="Obeng O."/>
            <person name="Kissoyan K."/>
            <person name="Pees B."/>
            <person name="Dirksen P."/>
            <person name="Hoppner M."/>
            <person name="Franke A."/>
            <person name="Rosenstiel P."/>
            <person name="Leippe M."/>
            <person name="Dierking K."/>
            <person name="Kaleta C."/>
            <person name="Schulenburg H."/>
        </authorList>
    </citation>
    <scope>NUCLEOTIDE SEQUENCE [LARGE SCALE GENOMIC DNA]</scope>
    <source>
        <strain evidence="2 5">MYb25</strain>
        <strain evidence="3 4">MYb44</strain>
    </source>
</reference>
<feature type="chain" id="PRO_5015783164" evidence="1">
    <location>
        <begin position="25"/>
        <end position="196"/>
    </location>
</feature>
<keyword evidence="4" id="KW-1185">Reference proteome</keyword>
<dbReference type="PROSITE" id="PS51257">
    <property type="entry name" value="PROKAR_LIPOPROTEIN"/>
    <property type="match status" value="1"/>
</dbReference>
<dbReference type="Pfam" id="PF16128">
    <property type="entry name" value="DUF4840"/>
    <property type="match status" value="1"/>
</dbReference>
<dbReference type="EMBL" id="PCPH01000001">
    <property type="protein sequence ID" value="PRB91899.1"/>
    <property type="molecule type" value="Genomic_DNA"/>
</dbReference>
<dbReference type="Proteomes" id="UP000238325">
    <property type="component" value="Unassembled WGS sequence"/>
</dbReference>
<organism evidence="2 5">
    <name type="scientific">Chryseobacterium culicis</name>
    <dbReference type="NCBI Taxonomy" id="680127"/>
    <lineage>
        <taxon>Bacteria</taxon>
        <taxon>Pseudomonadati</taxon>
        <taxon>Bacteroidota</taxon>
        <taxon>Flavobacteriia</taxon>
        <taxon>Flavobacteriales</taxon>
        <taxon>Weeksellaceae</taxon>
        <taxon>Chryseobacterium group</taxon>
        <taxon>Chryseobacterium</taxon>
    </lineage>
</organism>
<dbReference type="EMBL" id="PCPP01000001">
    <property type="protein sequence ID" value="PRB86146.1"/>
    <property type="molecule type" value="Genomic_DNA"/>
</dbReference>
<dbReference type="RefSeq" id="WP_105680880.1">
    <property type="nucleotide sequence ID" value="NZ_JBBGZD010000001.1"/>
</dbReference>
<proteinExistence type="predicted"/>
<dbReference type="AlphaFoldDB" id="A0A2S9D0A2"/>
<dbReference type="Proteomes" id="UP000238534">
    <property type="component" value="Unassembled WGS sequence"/>
</dbReference>
<gene>
    <name evidence="2" type="ORF">CQ022_07820</name>
    <name evidence="3" type="ORF">CQ033_01490</name>
</gene>
<evidence type="ECO:0000313" key="4">
    <source>
        <dbReference type="Proteomes" id="UP000238325"/>
    </source>
</evidence>
<keyword evidence="1" id="KW-0732">Signal</keyword>
<feature type="signal peptide" evidence="1">
    <location>
        <begin position="1"/>
        <end position="24"/>
    </location>
</feature>
<accession>A0A2S9D0A2</accession>
<dbReference type="OrthoDB" id="1266755at2"/>